<dbReference type="GO" id="GO:0031087">
    <property type="term" value="P:deadenylation-independent decapping of nuclear-transcribed mRNA"/>
    <property type="evidence" value="ECO:0007669"/>
    <property type="project" value="TreeGrafter"/>
</dbReference>
<dbReference type="GO" id="GO:0000932">
    <property type="term" value="C:P-body"/>
    <property type="evidence" value="ECO:0007669"/>
    <property type="project" value="TreeGrafter"/>
</dbReference>
<dbReference type="SUPFAM" id="SSF50729">
    <property type="entry name" value="PH domain-like"/>
    <property type="match status" value="1"/>
</dbReference>
<evidence type="ECO:0000256" key="4">
    <source>
        <dbReference type="ARBA" id="ARBA00022664"/>
    </source>
</evidence>
<evidence type="ECO:0000256" key="3">
    <source>
        <dbReference type="ARBA" id="ARBA00022490"/>
    </source>
</evidence>
<dbReference type="Proteomes" id="UP000887572">
    <property type="component" value="Unplaced"/>
</dbReference>
<feature type="region of interest" description="Disordered" evidence="5">
    <location>
        <begin position="244"/>
        <end position="290"/>
    </location>
</feature>
<dbReference type="GO" id="GO:0008047">
    <property type="term" value="F:enzyme activator activity"/>
    <property type="evidence" value="ECO:0007669"/>
    <property type="project" value="InterPro"/>
</dbReference>
<name>A0A914IBM7_GLORO</name>
<dbReference type="GO" id="GO:0006397">
    <property type="term" value="P:mRNA processing"/>
    <property type="evidence" value="ECO:0007669"/>
    <property type="project" value="UniProtKB-KW"/>
</dbReference>
<evidence type="ECO:0000313" key="7">
    <source>
        <dbReference type="WBParaSite" id="Gr19_v10_g8443.t1"/>
    </source>
</evidence>
<keyword evidence="6" id="KW-1185">Reference proteome</keyword>
<dbReference type="CDD" id="cd09804">
    <property type="entry name" value="Dcp1"/>
    <property type="match status" value="1"/>
</dbReference>
<evidence type="ECO:0000256" key="5">
    <source>
        <dbReference type="SAM" id="MobiDB-lite"/>
    </source>
</evidence>
<evidence type="ECO:0000256" key="2">
    <source>
        <dbReference type="ARBA" id="ARBA00008778"/>
    </source>
</evidence>
<dbReference type="AlphaFoldDB" id="A0A914IBM7"/>
<dbReference type="PANTHER" id="PTHR16290">
    <property type="entry name" value="TRANSCRIPTION FACTOR SMIF DECAPPING ENZYME DCP1"/>
    <property type="match status" value="1"/>
</dbReference>
<dbReference type="Pfam" id="PF06058">
    <property type="entry name" value="DCP1"/>
    <property type="match status" value="1"/>
</dbReference>
<evidence type="ECO:0000313" key="6">
    <source>
        <dbReference type="Proteomes" id="UP000887572"/>
    </source>
</evidence>
<protein>
    <submittedName>
        <fullName evidence="7">Uncharacterized protein</fullName>
    </submittedName>
</protein>
<dbReference type="GO" id="GO:0000290">
    <property type="term" value="P:deadenylation-dependent decapping of nuclear-transcribed mRNA"/>
    <property type="evidence" value="ECO:0007669"/>
    <property type="project" value="InterPro"/>
</dbReference>
<comment type="similarity">
    <text evidence="2">Belongs to the DCP1 family.</text>
</comment>
<evidence type="ECO:0000256" key="1">
    <source>
        <dbReference type="ARBA" id="ARBA00004496"/>
    </source>
</evidence>
<dbReference type="WBParaSite" id="Gr19_v10_g8443.t1">
    <property type="protein sequence ID" value="Gr19_v10_g8443.t1"/>
    <property type="gene ID" value="Gr19_v10_g8443"/>
</dbReference>
<sequence>MSIAEDNNRKNIENIRRIDHCAKKVIEHCTHAALFNFSIEQNKWLKTEVDGPLFIYERSEEPLYALLIANRQSPRNFVEPITNGLQLRYESPYIFIHREDGSIRGVWVYGEDDCRRVFNMLMNLCSALKHATDGVKQYMPKKMAVVAATQPPPSSVANERQQSSKAAAVHGNGIGTPVVVPVKASGIGTPVVVPVKASGIGDDGPSLVDKDANNTATEKQKIGKVSKVIVPLLLDDDVVEIGAAAGDDDRNEEVVELEEDTAVVSSSMSSPPRATSGQQQQQQQQQQTTPEAFMMAASPPPYQDVGTHLRPVTFGDLERLKRELMDGFRQMLSNELTKFMETRSSTH</sequence>
<feature type="compositionally biased region" description="Acidic residues" evidence="5">
    <location>
        <begin position="249"/>
        <end position="261"/>
    </location>
</feature>
<dbReference type="GO" id="GO:0003729">
    <property type="term" value="F:mRNA binding"/>
    <property type="evidence" value="ECO:0007669"/>
    <property type="project" value="TreeGrafter"/>
</dbReference>
<reference evidence="7" key="1">
    <citation type="submission" date="2022-11" db="UniProtKB">
        <authorList>
            <consortium name="WormBaseParasite"/>
        </authorList>
    </citation>
    <scope>IDENTIFICATION</scope>
</reference>
<accession>A0A914IBM7</accession>
<keyword evidence="3" id="KW-0963">Cytoplasm</keyword>
<dbReference type="InterPro" id="IPR011993">
    <property type="entry name" value="PH-like_dom_sf"/>
</dbReference>
<dbReference type="PANTHER" id="PTHR16290:SF0">
    <property type="entry name" value="DECAPPING PROTEIN 1, ISOFORM A"/>
    <property type="match status" value="1"/>
</dbReference>
<feature type="compositionally biased region" description="Low complexity" evidence="5">
    <location>
        <begin position="262"/>
        <end position="287"/>
    </location>
</feature>
<comment type="subcellular location">
    <subcellularLocation>
        <location evidence="1">Cytoplasm</location>
    </subcellularLocation>
</comment>
<dbReference type="InterPro" id="IPR010334">
    <property type="entry name" value="Dcp1"/>
</dbReference>
<keyword evidence="4" id="KW-0507">mRNA processing</keyword>
<proteinExistence type="inferred from homology"/>
<organism evidence="6 7">
    <name type="scientific">Globodera rostochiensis</name>
    <name type="common">Golden nematode worm</name>
    <name type="synonym">Heterodera rostochiensis</name>
    <dbReference type="NCBI Taxonomy" id="31243"/>
    <lineage>
        <taxon>Eukaryota</taxon>
        <taxon>Metazoa</taxon>
        <taxon>Ecdysozoa</taxon>
        <taxon>Nematoda</taxon>
        <taxon>Chromadorea</taxon>
        <taxon>Rhabditida</taxon>
        <taxon>Tylenchina</taxon>
        <taxon>Tylenchomorpha</taxon>
        <taxon>Tylenchoidea</taxon>
        <taxon>Heteroderidae</taxon>
        <taxon>Heteroderinae</taxon>
        <taxon>Globodera</taxon>
    </lineage>
</organism>
<dbReference type="Gene3D" id="2.30.29.30">
    <property type="entry name" value="Pleckstrin-homology domain (PH domain)/Phosphotyrosine-binding domain (PTB)"/>
    <property type="match status" value="1"/>
</dbReference>